<dbReference type="InParanoid" id="A0A1Q3BDQ2"/>
<gene>
    <name evidence="3" type="ORF">CFOL_v3_09651</name>
</gene>
<feature type="compositionally biased region" description="Low complexity" evidence="1">
    <location>
        <begin position="67"/>
        <end position="85"/>
    </location>
</feature>
<dbReference type="InterPro" id="IPR055281">
    <property type="entry name" value="GIR1-2/SIED1"/>
</dbReference>
<evidence type="ECO:0000259" key="2">
    <source>
        <dbReference type="Pfam" id="PF24747"/>
    </source>
</evidence>
<evidence type="ECO:0000313" key="3">
    <source>
        <dbReference type="EMBL" id="GAV66141.1"/>
    </source>
</evidence>
<evidence type="ECO:0000313" key="4">
    <source>
        <dbReference type="Proteomes" id="UP000187406"/>
    </source>
</evidence>
<evidence type="ECO:0000256" key="1">
    <source>
        <dbReference type="SAM" id="MobiDB-lite"/>
    </source>
</evidence>
<dbReference type="Proteomes" id="UP000187406">
    <property type="component" value="Unassembled WGS sequence"/>
</dbReference>
<sequence>MVADMSLLVELLSERREEQPQMNGAGGGNSEILTTRDLLGSLSQPSSSNKELDLDLLSGKVYTERCNSPNSPLVPSSSTATSISSLDKKDMRQTKTRTSPDSEIQGLSHIYNSTPPLNLFLEETCSLELKLESSSCSYQSVCTLDKVKFALQRAEKDTMKKRSSSSPPTPITSSSISSTGMFAAGCPGCLFYVIIDKANPRCPRCNAIVTSPLVLKKPRIDLNASFLSSF</sequence>
<comment type="caution">
    <text evidence="3">The sequence shown here is derived from an EMBL/GenBank/DDBJ whole genome shotgun (WGS) entry which is preliminary data.</text>
</comment>
<feature type="region of interest" description="Disordered" evidence="1">
    <location>
        <begin position="67"/>
        <end position="108"/>
    </location>
</feature>
<dbReference type="PANTHER" id="PTHR33177">
    <property type="entry name" value="PUTATIVE-RELATED"/>
    <property type="match status" value="1"/>
</dbReference>
<proteinExistence type="predicted"/>
<protein>
    <recommendedName>
        <fullName evidence="2">GIR1-like zinc ribbon domain-containing protein</fullName>
    </recommendedName>
</protein>
<feature type="domain" description="GIR1-like zinc ribbon" evidence="2">
    <location>
        <begin position="179"/>
        <end position="209"/>
    </location>
</feature>
<dbReference type="InterPro" id="IPR056440">
    <property type="entry name" value="Zn-ribbon_GIR1"/>
</dbReference>
<dbReference type="AlphaFoldDB" id="A0A1Q3BDQ2"/>
<dbReference type="STRING" id="3775.A0A1Q3BDQ2"/>
<organism evidence="3 4">
    <name type="scientific">Cephalotus follicularis</name>
    <name type="common">Albany pitcher plant</name>
    <dbReference type="NCBI Taxonomy" id="3775"/>
    <lineage>
        <taxon>Eukaryota</taxon>
        <taxon>Viridiplantae</taxon>
        <taxon>Streptophyta</taxon>
        <taxon>Embryophyta</taxon>
        <taxon>Tracheophyta</taxon>
        <taxon>Spermatophyta</taxon>
        <taxon>Magnoliopsida</taxon>
        <taxon>eudicotyledons</taxon>
        <taxon>Gunneridae</taxon>
        <taxon>Pentapetalae</taxon>
        <taxon>rosids</taxon>
        <taxon>fabids</taxon>
        <taxon>Oxalidales</taxon>
        <taxon>Cephalotaceae</taxon>
        <taxon>Cephalotus</taxon>
    </lineage>
</organism>
<reference evidence="4" key="1">
    <citation type="submission" date="2016-04" db="EMBL/GenBank/DDBJ databases">
        <title>Cephalotus genome sequencing.</title>
        <authorList>
            <person name="Fukushima K."/>
            <person name="Hasebe M."/>
            <person name="Fang X."/>
        </authorList>
    </citation>
    <scope>NUCLEOTIDE SEQUENCE [LARGE SCALE GENOMIC DNA]</scope>
    <source>
        <strain evidence="4">cv. St1</strain>
    </source>
</reference>
<accession>A0A1Q3BDQ2</accession>
<dbReference type="Pfam" id="PF24747">
    <property type="entry name" value="Zn-ribbon_GIR1"/>
    <property type="match status" value="1"/>
</dbReference>
<keyword evidence="4" id="KW-1185">Reference proteome</keyword>
<feature type="region of interest" description="Disordered" evidence="1">
    <location>
        <begin position="156"/>
        <end position="175"/>
    </location>
</feature>
<dbReference type="PANTHER" id="PTHR33177:SF24">
    <property type="entry name" value="FILAMENTOUS HEMAGGLUTININ TRANSPORTER"/>
    <property type="match status" value="1"/>
</dbReference>
<dbReference type="OrthoDB" id="1929178at2759"/>
<dbReference type="EMBL" id="BDDD01000459">
    <property type="protein sequence ID" value="GAV66141.1"/>
    <property type="molecule type" value="Genomic_DNA"/>
</dbReference>
<name>A0A1Q3BDQ2_CEPFO</name>